<feature type="chain" id="PRO_5001516099" description="DUF5916 domain-containing protein" evidence="1">
    <location>
        <begin position="20"/>
        <end position="739"/>
    </location>
</feature>
<evidence type="ECO:0000256" key="1">
    <source>
        <dbReference type="SAM" id="SignalP"/>
    </source>
</evidence>
<dbReference type="SUPFAM" id="SSF49344">
    <property type="entry name" value="CBD9-like"/>
    <property type="match status" value="1"/>
</dbReference>
<dbReference type="OrthoDB" id="9786766at2"/>
<reference evidence="3 4" key="1">
    <citation type="submission" date="2014-04" db="EMBL/GenBank/DDBJ databases">
        <title>Aquimarina sp. 22II-S11-z7 Genome Sequencing.</title>
        <authorList>
            <person name="Lai Q."/>
        </authorList>
    </citation>
    <scope>NUCLEOTIDE SEQUENCE [LARGE SCALE GENOMIC DNA]</scope>
    <source>
        <strain evidence="3 4">22II-S11-z7</strain>
    </source>
</reference>
<gene>
    <name evidence="3" type="ORF">ATO12_13020</name>
</gene>
<dbReference type="AlphaFoldDB" id="A0A023BYF5"/>
<protein>
    <recommendedName>
        <fullName evidence="2">DUF5916 domain-containing protein</fullName>
    </recommendedName>
</protein>
<dbReference type="RefSeq" id="WP_131248797.1">
    <property type="nucleotide sequence ID" value="NZ_AQRA01000003.1"/>
</dbReference>
<accession>A0A023BYF5</accession>
<dbReference type="Proteomes" id="UP000023541">
    <property type="component" value="Unassembled WGS sequence"/>
</dbReference>
<dbReference type="STRING" id="1317122.ATO12_13020"/>
<evidence type="ECO:0000259" key="2">
    <source>
        <dbReference type="Pfam" id="PF19313"/>
    </source>
</evidence>
<evidence type="ECO:0000313" key="3">
    <source>
        <dbReference type="EMBL" id="EZH74683.1"/>
    </source>
</evidence>
<evidence type="ECO:0000313" key="4">
    <source>
        <dbReference type="Proteomes" id="UP000023541"/>
    </source>
</evidence>
<name>A0A023BYF5_9FLAO</name>
<dbReference type="Pfam" id="PF19313">
    <property type="entry name" value="DUF5916"/>
    <property type="match status" value="1"/>
</dbReference>
<comment type="caution">
    <text evidence="3">The sequence shown here is derived from an EMBL/GenBank/DDBJ whole genome shotgun (WGS) entry which is preliminary data.</text>
</comment>
<dbReference type="eggNOG" id="COG2091">
    <property type="taxonomic scope" value="Bacteria"/>
</dbReference>
<proteinExistence type="predicted"/>
<keyword evidence="1" id="KW-0732">Signal</keyword>
<keyword evidence="4" id="KW-1185">Reference proteome</keyword>
<sequence length="739" mass="85441">MIRIALLCCSILYCSYFFGQENTEIIIKKTNSKIILDGYVNDEEWKGNHTFLFHEFRPNWNQGDSLTTVQLTFDDSFIYLGIHAKEPEPDKIISRNLLRDGWYGDDFIAFGIDPNRTKKNALVFSIYPSGSRYDMAISNDGIPLGDSTFNPSYDMIWEGKTQITEEGWSAEYRIPISNLRFIRKENQIKAGISVVRTQNHHNRKVRTLPLPPQNIPNATETPSLYQPIVFDSLHPRKQLQITPYALGSVGSSYHFDGNEYQKQNDNSIEAGVDVRYGITPKLTLDVSINTDFAQVEIDDQIVNINNRVNIFLPEKRRFFQEQAGLFDFNAGVLSQLFYSRTIGINKGRLTPIIGGVRLTGQVRNADVGLLSLQTEGVNLGADGSISSENFSVLRFRNKVFNDKSFVGFMATNRWRKDYFNTAIGFDGVFSLPKSLYFIPSVSTTIEKNANKYDLAENTRVSLVLDKRKQDGLFYRAAYEFSGKQYNPGMGFLLREKHHNFYGSLNYGNYNSDKNEALFQYTRWTLMNSDLYYTTDFSRIITWYNRSFWTGRLFNGDSFTVFGQLQYEDLEQPIRFTNTLEAAIGDYMFYYFGASYSPGNRRNIQFPVAIEYGTFYEGTNLKLEIKPTLNFGKHFNIESSWKANHIVFDKQNTEEWIHVIQTKLNWAYNLHLSGSIIGQYNSVSDQFLTSARLRYNVKDGHDIYLVYNQDYNIDRQLATPNLPEYNNQIFTIKYLYTFFK</sequence>
<feature type="domain" description="DUF5916" evidence="2">
    <location>
        <begin position="238"/>
        <end position="344"/>
    </location>
</feature>
<dbReference type="Gene3D" id="2.60.40.1190">
    <property type="match status" value="1"/>
</dbReference>
<dbReference type="EMBL" id="AQRA01000003">
    <property type="protein sequence ID" value="EZH74683.1"/>
    <property type="molecule type" value="Genomic_DNA"/>
</dbReference>
<organism evidence="3 4">
    <name type="scientific">Aquimarina atlantica</name>
    <dbReference type="NCBI Taxonomy" id="1317122"/>
    <lineage>
        <taxon>Bacteria</taxon>
        <taxon>Pseudomonadati</taxon>
        <taxon>Bacteroidota</taxon>
        <taxon>Flavobacteriia</taxon>
        <taxon>Flavobacteriales</taxon>
        <taxon>Flavobacteriaceae</taxon>
        <taxon>Aquimarina</taxon>
    </lineage>
</organism>
<feature type="signal peptide" evidence="1">
    <location>
        <begin position="1"/>
        <end position="19"/>
    </location>
</feature>
<dbReference type="InterPro" id="IPR045670">
    <property type="entry name" value="DUF5916"/>
</dbReference>